<evidence type="ECO:0000259" key="5">
    <source>
        <dbReference type="Pfam" id="PF17389"/>
    </source>
</evidence>
<evidence type="ECO:0000313" key="8">
    <source>
        <dbReference type="Proteomes" id="UP000199421"/>
    </source>
</evidence>
<dbReference type="InterPro" id="IPR012341">
    <property type="entry name" value="6hp_glycosidase-like_sf"/>
</dbReference>
<dbReference type="OrthoDB" id="9815108at2"/>
<keyword evidence="8" id="KW-1185">Reference proteome</keyword>
<dbReference type="PANTHER" id="PTHR33307:SF6">
    <property type="entry name" value="ALPHA-RHAMNOSIDASE (EUROFUNG)-RELATED"/>
    <property type="match status" value="1"/>
</dbReference>
<evidence type="ECO:0000256" key="1">
    <source>
        <dbReference type="ARBA" id="ARBA00001445"/>
    </source>
</evidence>
<dbReference type="Pfam" id="PF05592">
    <property type="entry name" value="Bac_rhamnosid"/>
    <property type="match status" value="1"/>
</dbReference>
<dbReference type="AlphaFoldDB" id="A0A1H7XXT0"/>
<dbReference type="GO" id="GO:0005975">
    <property type="term" value="P:carbohydrate metabolic process"/>
    <property type="evidence" value="ECO:0007669"/>
    <property type="project" value="InterPro"/>
</dbReference>
<dbReference type="EMBL" id="FOAF01000011">
    <property type="protein sequence ID" value="SEM38523.1"/>
    <property type="molecule type" value="Genomic_DNA"/>
</dbReference>
<comment type="catalytic activity">
    <reaction evidence="1">
        <text>Hydrolysis of terminal non-reducing alpha-L-rhamnose residues in alpha-L-rhamnosides.</text>
        <dbReference type="EC" id="3.2.1.40"/>
    </reaction>
</comment>
<reference evidence="8" key="1">
    <citation type="submission" date="2016-10" db="EMBL/GenBank/DDBJ databases">
        <authorList>
            <person name="Varghese N."/>
            <person name="Submissions S."/>
        </authorList>
    </citation>
    <scope>NUCLEOTIDE SEQUENCE [LARGE SCALE GENOMIC DNA]</scope>
    <source>
        <strain evidence="8">DSM 18733</strain>
    </source>
</reference>
<dbReference type="RefSeq" id="WP_093331125.1">
    <property type="nucleotide sequence ID" value="NZ_FOAF01000011.1"/>
</dbReference>
<dbReference type="Gene3D" id="2.60.40.10">
    <property type="entry name" value="Immunoglobulins"/>
    <property type="match status" value="1"/>
</dbReference>
<dbReference type="Gene3D" id="2.60.420.10">
    <property type="entry name" value="Maltose phosphorylase, domain 3"/>
    <property type="match status" value="1"/>
</dbReference>
<feature type="domain" description="Alpha-L-rhamnosidase concanavalin-like" evidence="4">
    <location>
        <begin position="193"/>
        <end position="308"/>
    </location>
</feature>
<evidence type="ECO:0000256" key="3">
    <source>
        <dbReference type="ARBA" id="ARBA00022801"/>
    </source>
</evidence>
<proteinExistence type="predicted"/>
<dbReference type="InterPro" id="IPR008902">
    <property type="entry name" value="Rhamnosid_concanavalin"/>
</dbReference>
<evidence type="ECO:0000256" key="2">
    <source>
        <dbReference type="ARBA" id="ARBA00012652"/>
    </source>
</evidence>
<dbReference type="STRING" id="407022.SAMN05661044_05047"/>
<evidence type="ECO:0000259" key="4">
    <source>
        <dbReference type="Pfam" id="PF05592"/>
    </source>
</evidence>
<dbReference type="InterPro" id="IPR016007">
    <property type="entry name" value="Alpha_rhamnosid"/>
</dbReference>
<dbReference type="Gene3D" id="2.60.120.260">
    <property type="entry name" value="Galactose-binding domain-like"/>
    <property type="match status" value="1"/>
</dbReference>
<dbReference type="InterPro" id="IPR035396">
    <property type="entry name" value="Bac_rhamnosid6H"/>
</dbReference>
<dbReference type="Gene3D" id="1.50.10.10">
    <property type="match status" value="1"/>
</dbReference>
<gene>
    <name evidence="7" type="ORF">SAMN05661044_05047</name>
</gene>
<dbReference type="GO" id="GO:0030596">
    <property type="term" value="F:alpha-L-rhamnosidase activity"/>
    <property type="evidence" value="ECO:0007669"/>
    <property type="project" value="UniProtKB-EC"/>
</dbReference>
<organism evidence="7 8">
    <name type="scientific">Olivibacter domesticus</name>
    <name type="common">Pseudosphingobacterium domesticum</name>
    <dbReference type="NCBI Taxonomy" id="407022"/>
    <lineage>
        <taxon>Bacteria</taxon>
        <taxon>Pseudomonadati</taxon>
        <taxon>Bacteroidota</taxon>
        <taxon>Sphingobacteriia</taxon>
        <taxon>Sphingobacteriales</taxon>
        <taxon>Sphingobacteriaceae</taxon>
        <taxon>Olivibacter</taxon>
    </lineage>
</organism>
<protein>
    <recommendedName>
        <fullName evidence="2">alpha-L-rhamnosidase</fullName>
        <ecNumber evidence="2">3.2.1.40</ecNumber>
    </recommendedName>
</protein>
<keyword evidence="3" id="KW-0378">Hydrolase</keyword>
<accession>A0A1H7XXT0</accession>
<dbReference type="EC" id="3.2.1.40" evidence="2"/>
<evidence type="ECO:0000259" key="6">
    <source>
        <dbReference type="Pfam" id="PF17390"/>
    </source>
</evidence>
<name>A0A1H7XXT0_OLID1</name>
<dbReference type="Pfam" id="PF25788">
    <property type="entry name" value="Ig_Rha78A_N"/>
    <property type="match status" value="1"/>
</dbReference>
<dbReference type="InterPro" id="IPR013783">
    <property type="entry name" value="Ig-like_fold"/>
</dbReference>
<dbReference type="PANTHER" id="PTHR33307">
    <property type="entry name" value="ALPHA-RHAMNOSIDASE (EUROFUNG)"/>
    <property type="match status" value="1"/>
</dbReference>
<dbReference type="Pfam" id="PF17390">
    <property type="entry name" value="Bac_rhamnosid_C"/>
    <property type="match status" value="1"/>
</dbReference>
<evidence type="ECO:0000313" key="7">
    <source>
        <dbReference type="EMBL" id="SEM38523.1"/>
    </source>
</evidence>
<dbReference type="Proteomes" id="UP000199421">
    <property type="component" value="Unassembled WGS sequence"/>
</dbReference>
<sequence>MTILKRNACFLLLIALLFFVKQQYIYASEPSAIRIGALFCDLIRHTDYQSENGYLLQPQWSASAFQYGQAVHIENKKPLFSWILDADKNNTQQIAYQVLVADRLEDLNSDIGNIWNSGKVQEGNSTAVLFKGQPLTSNKTYFWKVKVWDNHNNESAYSYTACFFTGELKDAYTTVRYPLQRTDQHPQHLEQHDDYYYADFGKAAFGQLRINLKSDGGDTVVVRLGEKLSAQSKIDRDPGGTIRYQEYLLPLQAGVHTYQIKFKKDKRNTGSAAITMPPYIGEVVPFRFIEIAGYRGELVKQDLVRSMVHYPFNDSAATFHSSNNILNQVWDLCKYSVKATTFAGVYVDGDRERIPYEADAYINQLCHYAMDNEFTLARYSHEYLIHHATWPTEWILQSVLMAWNDYRYTGDIRSVVRYYDDLKAKTLTVLEESNGLISTRTGKQNEALLKSIHFEGEALKDIVDWPQSGILGLGKEEAGETDGFVFKDYNVVVNAYYYRALQAMAKLATDLGRKEDVHHYNEKADAVYKAFQQHFFDKKKHIYIDGVGTDHASLHGNMFALAFDLVPEEYRSTVSDFIRSRGMACSVYGSQFLMDALYNGEDGNYALSLLTSESERSWYNMIRSGSTITMEAWDDKYKPNQDWNHIWGGVPANIIPRKLMGIEPLTPGWSSFRVKPQLGNLTEASINIPTIKGDIKAQYEQKAQSFSARIRIPVNTTAMVYLPTKTPKQKYRAVINGEEKEGLLEGAWIKFPSLGSGDYFIEINYK</sequence>
<feature type="domain" description="Alpha-L-rhamnosidase C-terminal" evidence="6">
    <location>
        <begin position="661"/>
        <end position="728"/>
    </location>
</feature>
<dbReference type="InterPro" id="IPR008928">
    <property type="entry name" value="6-hairpin_glycosidase_sf"/>
</dbReference>
<dbReference type="SUPFAM" id="SSF48208">
    <property type="entry name" value="Six-hairpin glycosidases"/>
    <property type="match status" value="1"/>
</dbReference>
<dbReference type="InterPro" id="IPR035398">
    <property type="entry name" value="Bac_rhamnosid_C"/>
</dbReference>
<feature type="domain" description="Alpha-L-rhamnosidase six-hairpin glycosidase" evidence="5">
    <location>
        <begin position="315"/>
        <end position="657"/>
    </location>
</feature>
<dbReference type="Pfam" id="PF17389">
    <property type="entry name" value="Bac_rhamnosid6H"/>
    <property type="match status" value="1"/>
</dbReference>